<evidence type="ECO:0008006" key="3">
    <source>
        <dbReference type="Google" id="ProtNLM"/>
    </source>
</evidence>
<gene>
    <name evidence="1" type="ORF">ACCI49_12770</name>
</gene>
<keyword evidence="2" id="KW-1185">Reference proteome</keyword>
<protein>
    <recommendedName>
        <fullName evidence="3">Lipoprotein</fullName>
    </recommendedName>
</protein>
<comment type="caution">
    <text evidence="1">The sequence shown here is derived from an EMBL/GenBank/DDBJ whole genome shotgun (WGS) entry which is preliminary data.</text>
</comment>
<evidence type="ECO:0000313" key="1">
    <source>
        <dbReference type="EMBL" id="MFA0811792.1"/>
    </source>
</evidence>
<organism evidence="1 2">
    <name type="scientific">Microbulbifer epialgicus</name>
    <dbReference type="NCBI Taxonomy" id="393907"/>
    <lineage>
        <taxon>Bacteria</taxon>
        <taxon>Pseudomonadati</taxon>
        <taxon>Pseudomonadota</taxon>
        <taxon>Gammaproteobacteria</taxon>
        <taxon>Cellvibrionales</taxon>
        <taxon>Microbulbiferaceae</taxon>
        <taxon>Microbulbifer</taxon>
    </lineage>
</organism>
<accession>A0ABV4P0I3</accession>
<reference evidence="1 2" key="1">
    <citation type="submission" date="2024-08" db="EMBL/GenBank/DDBJ databases">
        <authorList>
            <person name="Ishaq N."/>
        </authorList>
    </citation>
    <scope>NUCLEOTIDE SEQUENCE [LARGE SCALE GENOMIC DNA]</scope>
    <source>
        <strain evidence="1 2">DSM 18651</strain>
    </source>
</reference>
<dbReference type="Proteomes" id="UP001569428">
    <property type="component" value="Unassembled WGS sequence"/>
</dbReference>
<name>A0ABV4P0I3_9GAMM</name>
<sequence>MVSRGAFFLLVCLCLYGCHSARTVVIDTWHSPYIAGRPLGKTLVLAYTLVPRPIVGLYVEDLWVEELNRYEVEAYTWSDFEVGVGVPSMQEIAEVLAAHQFDTLLVTQLIEFKRPNRNIPNSQVAIVETRLYIAPSEELYWSLQTETFLVNYIDGDIRRPREGDAREYVETVIQKMMQGGVL</sequence>
<evidence type="ECO:0000313" key="2">
    <source>
        <dbReference type="Proteomes" id="UP001569428"/>
    </source>
</evidence>
<dbReference type="RefSeq" id="WP_371839395.1">
    <property type="nucleotide sequence ID" value="NZ_JBGMEK010000026.1"/>
</dbReference>
<proteinExistence type="predicted"/>
<dbReference type="EMBL" id="JBGMEK010000026">
    <property type="protein sequence ID" value="MFA0811792.1"/>
    <property type="molecule type" value="Genomic_DNA"/>
</dbReference>